<name>A0ABN7S755_THEXY</name>
<dbReference type="SUPFAM" id="SSF52540">
    <property type="entry name" value="P-loop containing nucleoside triphosphate hydrolases"/>
    <property type="match status" value="1"/>
</dbReference>
<dbReference type="PANTHER" id="PTHR24220:SF86">
    <property type="entry name" value="ABC TRANSPORTER ABCH.1"/>
    <property type="match status" value="1"/>
</dbReference>
<reference evidence="5 6" key="1">
    <citation type="submission" date="2021-04" db="EMBL/GenBank/DDBJ databases">
        <authorList>
            <person name="Rakotoarivonina H."/>
        </authorList>
    </citation>
    <scope>NUCLEOTIDE SEQUENCE [LARGE SCALE GENOMIC DNA]</scope>
    <source>
        <strain evidence="5 6">XE</strain>
    </source>
</reference>
<evidence type="ECO:0000313" key="5">
    <source>
        <dbReference type="EMBL" id="CAG5091251.1"/>
    </source>
</evidence>
<organism evidence="5 6">
    <name type="scientific">Thermobacillus xylanilyticus</name>
    <dbReference type="NCBI Taxonomy" id="76633"/>
    <lineage>
        <taxon>Bacteria</taxon>
        <taxon>Bacillati</taxon>
        <taxon>Bacillota</taxon>
        <taxon>Bacilli</taxon>
        <taxon>Bacillales</taxon>
        <taxon>Paenibacillaceae</taxon>
        <taxon>Thermobacillus</taxon>
    </lineage>
</organism>
<dbReference type="InterPro" id="IPR027417">
    <property type="entry name" value="P-loop_NTPase"/>
</dbReference>
<keyword evidence="6" id="KW-1185">Reference proteome</keyword>
<dbReference type="SMART" id="SM00382">
    <property type="entry name" value="AAA"/>
    <property type="match status" value="1"/>
</dbReference>
<dbReference type="Pfam" id="PF00005">
    <property type="entry name" value="ABC_tran"/>
    <property type="match status" value="1"/>
</dbReference>
<evidence type="ECO:0000256" key="2">
    <source>
        <dbReference type="ARBA" id="ARBA00022741"/>
    </source>
</evidence>
<keyword evidence="2" id="KW-0547">Nucleotide-binding</keyword>
<evidence type="ECO:0000259" key="4">
    <source>
        <dbReference type="PROSITE" id="PS50893"/>
    </source>
</evidence>
<dbReference type="PROSITE" id="PS00211">
    <property type="entry name" value="ABC_TRANSPORTER_1"/>
    <property type="match status" value="1"/>
</dbReference>
<dbReference type="EMBL" id="CAJRAY010000080">
    <property type="protein sequence ID" value="CAG5091251.1"/>
    <property type="molecule type" value="Genomic_DNA"/>
</dbReference>
<feature type="domain" description="ABC transporter" evidence="4">
    <location>
        <begin position="6"/>
        <end position="246"/>
    </location>
</feature>
<dbReference type="PROSITE" id="PS50893">
    <property type="entry name" value="ABC_TRANSPORTER_2"/>
    <property type="match status" value="1"/>
</dbReference>
<dbReference type="InterPro" id="IPR003439">
    <property type="entry name" value="ABC_transporter-like_ATP-bd"/>
</dbReference>
<evidence type="ECO:0000256" key="1">
    <source>
        <dbReference type="ARBA" id="ARBA00022448"/>
    </source>
</evidence>
<keyword evidence="1" id="KW-0813">Transport</keyword>
<gene>
    <name evidence="5" type="primary">txxe 3057</name>
    <name evidence="5" type="ORF">TXXE_15345</name>
</gene>
<protein>
    <submittedName>
        <fullName evidence="5">ABC transporter related protein</fullName>
    </submittedName>
</protein>
<dbReference type="Proteomes" id="UP000681526">
    <property type="component" value="Unassembled WGS sequence"/>
</dbReference>
<dbReference type="InterPro" id="IPR017871">
    <property type="entry name" value="ABC_transporter-like_CS"/>
</dbReference>
<dbReference type="InterPro" id="IPR015854">
    <property type="entry name" value="ABC_transpr_LolD-like"/>
</dbReference>
<proteinExistence type="predicted"/>
<dbReference type="InterPro" id="IPR017911">
    <property type="entry name" value="MacB-like_ATP-bd"/>
</dbReference>
<dbReference type="PANTHER" id="PTHR24220">
    <property type="entry name" value="IMPORT ATP-BINDING PROTEIN"/>
    <property type="match status" value="1"/>
</dbReference>
<evidence type="ECO:0000313" key="6">
    <source>
        <dbReference type="Proteomes" id="UP000681526"/>
    </source>
</evidence>
<dbReference type="Gene3D" id="3.40.50.300">
    <property type="entry name" value="P-loop containing nucleotide triphosphate hydrolases"/>
    <property type="match status" value="1"/>
</dbReference>
<dbReference type="InterPro" id="IPR003593">
    <property type="entry name" value="AAA+_ATPase"/>
</dbReference>
<comment type="caution">
    <text evidence="5">The sequence shown here is derived from an EMBL/GenBank/DDBJ whole genome shotgun (WGS) entry which is preliminary data.</text>
</comment>
<dbReference type="CDD" id="cd03255">
    <property type="entry name" value="ABC_MJ0796_LolCDE_FtsE"/>
    <property type="match status" value="1"/>
</dbReference>
<dbReference type="RefSeq" id="WP_213485488.1">
    <property type="nucleotide sequence ID" value="NZ_CAJRAY010000080.1"/>
</dbReference>
<sequence>MSQTVLEVEGLSKTYENSMHVVHALKNVSFSLKKAEFAVIMGTSGSGKSTLLHILSALDKPTSGTIKLNGQPCHHIFREPEASRYRLKNVGFVFQAYNLLKDLSAEDNIAVPLVLQGEPEASIQARVDEVLRILGLSAFRRHRPVELSGGQQQRVAIGRAIIANPPILLADEPTGNLDYNTSKEILDVFIKMREERQQTILLVTHDPVVAASADRVLFFHDGEIRDEYHCRGKQDLDNILRIFKTITEGR</sequence>
<accession>A0ABN7S755</accession>
<evidence type="ECO:0000256" key="3">
    <source>
        <dbReference type="ARBA" id="ARBA00022840"/>
    </source>
</evidence>
<keyword evidence="3" id="KW-0067">ATP-binding</keyword>